<feature type="transmembrane region" description="Helical" evidence="2">
    <location>
        <begin position="575"/>
        <end position="600"/>
    </location>
</feature>
<keyword evidence="2" id="KW-0472">Membrane</keyword>
<dbReference type="PANTHER" id="PTHR35041:SF3">
    <property type="entry name" value="FORMYLMETHIONINE DEFORMYLASE-LIKE PROTEIN"/>
    <property type="match status" value="1"/>
</dbReference>
<feature type="transmembrane region" description="Helical" evidence="2">
    <location>
        <begin position="106"/>
        <end position="131"/>
    </location>
</feature>
<feature type="transmembrane region" description="Helical" evidence="2">
    <location>
        <begin position="151"/>
        <end position="171"/>
    </location>
</feature>
<keyword evidence="4" id="KW-1185">Reference proteome</keyword>
<name>A0A1J7I8I1_9PEZI</name>
<evidence type="ECO:0000313" key="4">
    <source>
        <dbReference type="Proteomes" id="UP000182658"/>
    </source>
</evidence>
<feature type="compositionally biased region" description="Polar residues" evidence="1">
    <location>
        <begin position="43"/>
        <end position="54"/>
    </location>
</feature>
<organism evidence="3 4">
    <name type="scientific">Coniochaeta ligniaria NRRL 30616</name>
    <dbReference type="NCBI Taxonomy" id="1408157"/>
    <lineage>
        <taxon>Eukaryota</taxon>
        <taxon>Fungi</taxon>
        <taxon>Dikarya</taxon>
        <taxon>Ascomycota</taxon>
        <taxon>Pezizomycotina</taxon>
        <taxon>Sordariomycetes</taxon>
        <taxon>Sordariomycetidae</taxon>
        <taxon>Coniochaetales</taxon>
        <taxon>Coniochaetaceae</taxon>
        <taxon>Coniochaeta</taxon>
    </lineage>
</organism>
<proteinExistence type="predicted"/>
<dbReference type="Proteomes" id="UP000182658">
    <property type="component" value="Unassembled WGS sequence"/>
</dbReference>
<accession>A0A1J7I8I1</accession>
<dbReference type="AlphaFoldDB" id="A0A1J7I8I1"/>
<dbReference type="InParanoid" id="A0A1J7I8I1"/>
<keyword evidence="2" id="KW-0812">Transmembrane</keyword>
<reference evidence="3 4" key="1">
    <citation type="submission" date="2016-10" db="EMBL/GenBank/DDBJ databases">
        <title>Draft genome sequence of Coniochaeta ligniaria NRRL30616, a lignocellulolytic fungus for bioabatement of inhibitors in plant biomass hydrolysates.</title>
        <authorList>
            <consortium name="DOE Joint Genome Institute"/>
            <person name="Jimenez D.J."/>
            <person name="Hector R.E."/>
            <person name="Riley R."/>
            <person name="Sun H."/>
            <person name="Grigoriev I.V."/>
            <person name="Van Elsas J.D."/>
            <person name="Nichols N.N."/>
        </authorList>
    </citation>
    <scope>NUCLEOTIDE SEQUENCE [LARGE SCALE GENOMIC DNA]</scope>
    <source>
        <strain evidence="3 4">NRRL 30616</strain>
    </source>
</reference>
<protein>
    <submittedName>
        <fullName evidence="3">Uncharacterized protein</fullName>
    </submittedName>
</protein>
<feature type="transmembrane region" description="Helical" evidence="2">
    <location>
        <begin position="207"/>
        <end position="230"/>
    </location>
</feature>
<feature type="compositionally biased region" description="Basic and acidic residues" evidence="1">
    <location>
        <begin position="79"/>
        <end position="88"/>
    </location>
</feature>
<sequence length="687" mass="76710">MALESEEIHMAVAEVEPSSTPSPDAQKEKSSPAVTITEDIISPANNTEPENSTVCEAETIEETPSESKNSNVHVHVSRRSTETGDSKTSKRRFVMRWPTKELGPGVHWYAPTMMILLALAGLFGGLGHHLYNARLDGRPVVDDDAQWPQRWGVAMAFFVKMTLVGAVQMAVKQRAWLTVKKRGFRVKTLDSIFHACYDPAEFLDRELFIGAFFPALLALLVWILPLSAIASPSTLTATNGMRNFSATCKNVSTLDFSLENGYGIEDRDLGVDKQGMSFWDAFENSTSYFNQPSMDSRRNFQLSLLSDQPLQPDSPCATDSNCTYSLSFAAPSYKCEPRDDFSGMRTYNLSQMAPFGDLLYASYSSFEEDFVGRPLGWNRTVPNNDTGVFKREPSLWVAWVYNTTLPATTENSTHWNTSYWGHQLKPHVMECIFWNSTYSYNLSYLQGKMNVDHYSVRQDALMLPEGNIMAPYMSNYMEWSGFHGTGWLYRTMLAGNISQKGQDSYVITESDISQTDIIDPGSGLPYSEDLGPAIEQSFHDIYLSFLADTKQKSQVFVDKPCEESAHVLVWSYRPMWLAVSYFIAVGLTFAAVGVGLHAIATNGYVAQTNFSTFLTTTRNLDLDKMTEGSCLGAWPLKKDLLNTRLRFGQTRAGDRSTDGNASGDLLPHAAFGFVDQVTTIEKGKKYS</sequence>
<dbReference type="STRING" id="1408157.A0A1J7I8I1"/>
<evidence type="ECO:0000256" key="2">
    <source>
        <dbReference type="SAM" id="Phobius"/>
    </source>
</evidence>
<dbReference type="EMBL" id="KV875105">
    <property type="protein sequence ID" value="OIW23757.1"/>
    <property type="molecule type" value="Genomic_DNA"/>
</dbReference>
<dbReference type="PANTHER" id="PTHR35041">
    <property type="entry name" value="MEDIATOR OF RNA POLYMERASE II TRANSCRIPTION SUBUNIT 1"/>
    <property type="match status" value="1"/>
</dbReference>
<evidence type="ECO:0000313" key="3">
    <source>
        <dbReference type="EMBL" id="OIW23757.1"/>
    </source>
</evidence>
<dbReference type="OrthoDB" id="5322539at2759"/>
<keyword evidence="2" id="KW-1133">Transmembrane helix</keyword>
<feature type="region of interest" description="Disordered" evidence="1">
    <location>
        <begin position="1"/>
        <end position="90"/>
    </location>
</feature>
<evidence type="ECO:0000256" key="1">
    <source>
        <dbReference type="SAM" id="MobiDB-lite"/>
    </source>
</evidence>
<gene>
    <name evidence="3" type="ORF">CONLIGDRAFT_718734</name>
</gene>